<sequence>MSLFFLPFLQALWRLVRALFGGARRQADPEDGNFLAVHFPAKNATVVADPIATFKPDLDGVPALALSSMTVGAAFAPDGPISIKAAQFPGAPEIPIIMLTSPTLEDLRIIEKEIVKTRLPLGSITNTAHRVHRRTPRKPRGHDKENIATHPSAPRLTHPRVVYPALSPPLSPFTVRLPTPRSHRATNVKSLEDVKPASAEWQQAKEAHLKQARQWTDAVKARRESLPTPSSSCESKFIARRSSAPVRLSLEQRLRNGCATPSPAKDAHPDTDMDTLPRPGSSTSLESVSSSASMESVLACVLEEFETELESAVWMGLRRFGGGSDEKALRRNCGVYGRKEEREQGDTFDDEESSGDDHWSDVVSLEDY</sequence>
<feature type="region of interest" description="Disordered" evidence="1">
    <location>
        <begin position="339"/>
        <end position="368"/>
    </location>
</feature>
<evidence type="ECO:0000313" key="3">
    <source>
        <dbReference type="EMBL" id="KAJ7356495.1"/>
    </source>
</evidence>
<name>A0AAD7AE33_9AGAR</name>
<comment type="caution">
    <text evidence="3">The sequence shown here is derived from an EMBL/GenBank/DDBJ whole genome shotgun (WGS) entry which is preliminary data.</text>
</comment>
<accession>A0AAD7AE33</accession>
<reference evidence="3" key="1">
    <citation type="submission" date="2023-03" db="EMBL/GenBank/DDBJ databases">
        <title>Massive genome expansion in bonnet fungi (Mycena s.s.) driven by repeated elements and novel gene families across ecological guilds.</title>
        <authorList>
            <consortium name="Lawrence Berkeley National Laboratory"/>
            <person name="Harder C.B."/>
            <person name="Miyauchi S."/>
            <person name="Viragh M."/>
            <person name="Kuo A."/>
            <person name="Thoen E."/>
            <person name="Andreopoulos B."/>
            <person name="Lu D."/>
            <person name="Skrede I."/>
            <person name="Drula E."/>
            <person name="Henrissat B."/>
            <person name="Morin E."/>
            <person name="Kohler A."/>
            <person name="Barry K."/>
            <person name="LaButti K."/>
            <person name="Morin E."/>
            <person name="Salamov A."/>
            <person name="Lipzen A."/>
            <person name="Mereny Z."/>
            <person name="Hegedus B."/>
            <person name="Baldrian P."/>
            <person name="Stursova M."/>
            <person name="Weitz H."/>
            <person name="Taylor A."/>
            <person name="Grigoriev I.V."/>
            <person name="Nagy L.G."/>
            <person name="Martin F."/>
            <person name="Kauserud H."/>
        </authorList>
    </citation>
    <scope>NUCLEOTIDE SEQUENCE</scope>
    <source>
        <strain evidence="3">CBHHK002</strain>
    </source>
</reference>
<feature type="region of interest" description="Disordered" evidence="1">
    <location>
        <begin position="129"/>
        <end position="155"/>
    </location>
</feature>
<dbReference type="AlphaFoldDB" id="A0AAD7AE33"/>
<evidence type="ECO:0000313" key="4">
    <source>
        <dbReference type="Proteomes" id="UP001218218"/>
    </source>
</evidence>
<organism evidence="3 4">
    <name type="scientific">Mycena albidolilacea</name>
    <dbReference type="NCBI Taxonomy" id="1033008"/>
    <lineage>
        <taxon>Eukaryota</taxon>
        <taxon>Fungi</taxon>
        <taxon>Dikarya</taxon>
        <taxon>Basidiomycota</taxon>
        <taxon>Agaricomycotina</taxon>
        <taxon>Agaricomycetes</taxon>
        <taxon>Agaricomycetidae</taxon>
        <taxon>Agaricales</taxon>
        <taxon>Marasmiineae</taxon>
        <taxon>Mycenaceae</taxon>
        <taxon>Mycena</taxon>
    </lineage>
</organism>
<gene>
    <name evidence="3" type="ORF">DFH08DRAFT_932667</name>
</gene>
<proteinExistence type="predicted"/>
<dbReference type="Proteomes" id="UP001218218">
    <property type="component" value="Unassembled WGS sequence"/>
</dbReference>
<keyword evidence="2" id="KW-0732">Signal</keyword>
<protein>
    <submittedName>
        <fullName evidence="3">Uncharacterized protein</fullName>
    </submittedName>
</protein>
<evidence type="ECO:0000256" key="2">
    <source>
        <dbReference type="SAM" id="SignalP"/>
    </source>
</evidence>
<feature type="region of interest" description="Disordered" evidence="1">
    <location>
        <begin position="256"/>
        <end position="289"/>
    </location>
</feature>
<keyword evidence="4" id="KW-1185">Reference proteome</keyword>
<feature type="signal peptide" evidence="2">
    <location>
        <begin position="1"/>
        <end position="18"/>
    </location>
</feature>
<evidence type="ECO:0000256" key="1">
    <source>
        <dbReference type="SAM" id="MobiDB-lite"/>
    </source>
</evidence>
<feature type="chain" id="PRO_5042027138" evidence="2">
    <location>
        <begin position="19"/>
        <end position="368"/>
    </location>
</feature>
<feature type="compositionally biased region" description="Basic residues" evidence="1">
    <location>
        <begin position="129"/>
        <end position="141"/>
    </location>
</feature>
<dbReference type="EMBL" id="JARIHO010000008">
    <property type="protein sequence ID" value="KAJ7356495.1"/>
    <property type="molecule type" value="Genomic_DNA"/>
</dbReference>